<gene>
    <name evidence="3" type="ORF">H8B15_15490</name>
</gene>
<evidence type="ECO:0000313" key="3">
    <source>
        <dbReference type="EMBL" id="MBC6612331.1"/>
    </source>
</evidence>
<dbReference type="Pfam" id="PF14092">
    <property type="entry name" value="DUF4270"/>
    <property type="match status" value="1"/>
</dbReference>
<feature type="signal peptide" evidence="2">
    <location>
        <begin position="1"/>
        <end position="24"/>
    </location>
</feature>
<evidence type="ECO:0000256" key="2">
    <source>
        <dbReference type="SAM" id="SignalP"/>
    </source>
</evidence>
<evidence type="ECO:0000256" key="1">
    <source>
        <dbReference type="SAM" id="MobiDB-lite"/>
    </source>
</evidence>
<dbReference type="InterPro" id="IPR025366">
    <property type="entry name" value="DUF4270"/>
</dbReference>
<protein>
    <submittedName>
        <fullName evidence="3">DUF4270 family protein</fullName>
    </submittedName>
</protein>
<dbReference type="EMBL" id="JACSCY010000013">
    <property type="protein sequence ID" value="MBC6612331.1"/>
    <property type="molecule type" value="Genomic_DNA"/>
</dbReference>
<feature type="compositionally biased region" description="Low complexity" evidence="1">
    <location>
        <begin position="174"/>
        <end position="184"/>
    </location>
</feature>
<comment type="caution">
    <text evidence="3">The sequence shown here is derived from an EMBL/GenBank/DDBJ whole genome shotgun (WGS) entry which is preliminary data.</text>
</comment>
<evidence type="ECO:0000313" key="4">
    <source>
        <dbReference type="Proteomes" id="UP000622017"/>
    </source>
</evidence>
<dbReference type="PROSITE" id="PS51257">
    <property type="entry name" value="PROKAR_LIPOPROTEIN"/>
    <property type="match status" value="1"/>
</dbReference>
<proteinExistence type="predicted"/>
<keyword evidence="2" id="KW-0732">Signal</keyword>
<sequence>MNWPTKALRRWSACLLSAPALLMATGCEDPNNISVELPGSASTTTEYRDLPVMAYTVRRDSLPTLNASQMLLGRVRDNNTGIVTAARVYTNLQVTTDPLPATFAGAQLDSVTLIMAYTRAYGTTAQPGRFNVFGLQQKLDERVAYNSSTSASVGTPLLSNVTIPYSPERRERQPSSPSSTTDTVTTVATVPQALNFRIAKSASFSTGLFALLQKTDFTQAQLDAYVAGLAVAPADDYVGAVASINPSYTILAFYYHDPARPSIRRVYRMASNVNNDARYFTQITPDFSAAGPLAAVADKKQSVPAAVTNEVTYIQDGVGLATKLVIPGLEELRKQSGISINRAELLVPVKPFSNSVFPYPGYQSLNNPTRDAAVTKTYLYEANNENNRILQRTILSNPINRLVQADQANQQSQSYQGASNSSPAAGSQAEGTLYSVDASTLYYSILMTSYTQAYLLNQLGGELPSAFLFSPTLALPKAYQPTVNVSLNRAVLDANNIKLRVYFSNRQ</sequence>
<accession>A0ABR7MMN5</accession>
<feature type="chain" id="PRO_5045792894" evidence="2">
    <location>
        <begin position="25"/>
        <end position="507"/>
    </location>
</feature>
<keyword evidence="4" id="KW-1185">Reference proteome</keyword>
<dbReference type="Proteomes" id="UP000622017">
    <property type="component" value="Unassembled WGS sequence"/>
</dbReference>
<name>A0ABR7MMN5_9BACT</name>
<dbReference type="RefSeq" id="WP_187320581.1">
    <property type="nucleotide sequence ID" value="NZ_JACSCY010000013.1"/>
</dbReference>
<organism evidence="3 4">
    <name type="scientific">Hymenobacter citatus</name>
    <dbReference type="NCBI Taxonomy" id="2763506"/>
    <lineage>
        <taxon>Bacteria</taxon>
        <taxon>Pseudomonadati</taxon>
        <taxon>Bacteroidota</taxon>
        <taxon>Cytophagia</taxon>
        <taxon>Cytophagales</taxon>
        <taxon>Hymenobacteraceae</taxon>
        <taxon>Hymenobacter</taxon>
    </lineage>
</organism>
<reference evidence="3 4" key="1">
    <citation type="submission" date="2020-08" db="EMBL/GenBank/DDBJ databases">
        <title>Hymenobacter sp.</title>
        <authorList>
            <person name="Kim M.K."/>
        </authorList>
    </citation>
    <scope>NUCLEOTIDE SEQUENCE [LARGE SCALE GENOMIC DNA]</scope>
    <source>
        <strain evidence="3 4">BT507</strain>
    </source>
</reference>
<feature type="region of interest" description="Disordered" evidence="1">
    <location>
        <begin position="164"/>
        <end position="184"/>
    </location>
</feature>